<evidence type="ECO:0008006" key="7">
    <source>
        <dbReference type="Google" id="ProtNLM"/>
    </source>
</evidence>
<feature type="compositionally biased region" description="Basic and acidic residues" evidence="2">
    <location>
        <begin position="532"/>
        <end position="545"/>
    </location>
</feature>
<dbReference type="Pfam" id="PF00621">
    <property type="entry name" value="RhoGEF"/>
    <property type="match status" value="1"/>
</dbReference>
<feature type="compositionally biased region" description="Basic and acidic residues" evidence="2">
    <location>
        <begin position="1183"/>
        <end position="1199"/>
    </location>
</feature>
<dbReference type="GO" id="GO:0005085">
    <property type="term" value="F:guanyl-nucleotide exchange factor activity"/>
    <property type="evidence" value="ECO:0007669"/>
    <property type="project" value="InterPro"/>
</dbReference>
<dbReference type="Gene3D" id="1.20.900.10">
    <property type="entry name" value="Dbl homology (DH) domain"/>
    <property type="match status" value="1"/>
</dbReference>
<feature type="compositionally biased region" description="Low complexity" evidence="2">
    <location>
        <begin position="1340"/>
        <end position="1349"/>
    </location>
</feature>
<feature type="compositionally biased region" description="Basic and acidic residues" evidence="2">
    <location>
        <begin position="1353"/>
        <end position="1362"/>
    </location>
</feature>
<feature type="compositionally biased region" description="Polar residues" evidence="2">
    <location>
        <begin position="613"/>
        <end position="630"/>
    </location>
</feature>
<reference evidence="5 6" key="1">
    <citation type="submission" date="2018-11" db="EMBL/GenBank/DDBJ databases">
        <authorList>
            <person name="Lopez-Roques C."/>
            <person name="Donnadieu C."/>
            <person name="Bouchez O."/>
            <person name="Klopp C."/>
            <person name="Cabau C."/>
            <person name="Zahm M."/>
        </authorList>
    </citation>
    <scope>NUCLEOTIDE SEQUENCE [LARGE SCALE GENOMIC DNA]</scope>
    <source>
        <strain evidence="5">RS831</strain>
        <tissue evidence="5">Whole body</tissue>
    </source>
</reference>
<dbReference type="FunFam" id="1.20.900.10:FF:000019">
    <property type="entry name" value="Pleckstrin homology domain-containing family G member 1"/>
    <property type="match status" value="1"/>
</dbReference>
<feature type="compositionally biased region" description="Low complexity" evidence="2">
    <location>
        <begin position="1110"/>
        <end position="1130"/>
    </location>
</feature>
<dbReference type="InterPro" id="IPR001849">
    <property type="entry name" value="PH_domain"/>
</dbReference>
<dbReference type="GO" id="GO:2000114">
    <property type="term" value="P:regulation of establishment of cell polarity"/>
    <property type="evidence" value="ECO:0007669"/>
    <property type="project" value="TreeGrafter"/>
</dbReference>
<feature type="compositionally biased region" description="Basic and acidic residues" evidence="2">
    <location>
        <begin position="501"/>
        <end position="515"/>
    </location>
</feature>
<feature type="compositionally biased region" description="Acidic residues" evidence="2">
    <location>
        <begin position="694"/>
        <end position="704"/>
    </location>
</feature>
<evidence type="ECO:0000313" key="6">
    <source>
        <dbReference type="Proteomes" id="UP000283210"/>
    </source>
</evidence>
<feature type="compositionally biased region" description="Polar residues" evidence="2">
    <location>
        <begin position="752"/>
        <end position="785"/>
    </location>
</feature>
<evidence type="ECO:0000256" key="2">
    <source>
        <dbReference type="SAM" id="MobiDB-lite"/>
    </source>
</evidence>
<feature type="compositionally biased region" description="Basic and acidic residues" evidence="2">
    <location>
        <begin position="1211"/>
        <end position="1234"/>
    </location>
</feature>
<dbReference type="InterPro" id="IPR035899">
    <property type="entry name" value="DBL_dom_sf"/>
</dbReference>
<feature type="compositionally biased region" description="Basic and acidic residues" evidence="2">
    <location>
        <begin position="1299"/>
        <end position="1324"/>
    </location>
</feature>
<dbReference type="CDD" id="cd13243">
    <property type="entry name" value="PH_PLEKHG1_G2_G3"/>
    <property type="match status" value="1"/>
</dbReference>
<feature type="region of interest" description="Disordered" evidence="2">
    <location>
        <begin position="501"/>
        <end position="785"/>
    </location>
</feature>
<dbReference type="PROSITE" id="PS50003">
    <property type="entry name" value="PH_DOMAIN"/>
    <property type="match status" value="1"/>
</dbReference>
<feature type="compositionally biased region" description="Low complexity" evidence="2">
    <location>
        <begin position="550"/>
        <end position="562"/>
    </location>
</feature>
<gene>
    <name evidence="5" type="ORF">OJAV_G00231100</name>
</gene>
<dbReference type="GO" id="GO:0005829">
    <property type="term" value="C:cytosol"/>
    <property type="evidence" value="ECO:0007669"/>
    <property type="project" value="UniProtKB-ARBA"/>
</dbReference>
<dbReference type="PANTHER" id="PTHR45924:SF4">
    <property type="entry name" value="PLECKSTRIN HOMOLOGY DOMAIN-CONTAINING FAMILY G MEMBER 3"/>
    <property type="match status" value="1"/>
</dbReference>
<dbReference type="PANTHER" id="PTHR45924">
    <property type="entry name" value="FI17866P1"/>
    <property type="match status" value="1"/>
</dbReference>
<keyword evidence="1" id="KW-0597">Phosphoprotein</keyword>
<feature type="compositionally biased region" description="Basic and acidic residues" evidence="2">
    <location>
        <begin position="637"/>
        <end position="655"/>
    </location>
</feature>
<dbReference type="InterPro" id="IPR043324">
    <property type="entry name" value="PH_PLEKHG1_G2_G3"/>
</dbReference>
<feature type="compositionally biased region" description="Basic and acidic residues" evidence="2">
    <location>
        <begin position="571"/>
        <end position="580"/>
    </location>
</feature>
<feature type="compositionally biased region" description="Basic and acidic residues" evidence="2">
    <location>
        <begin position="666"/>
        <end position="675"/>
    </location>
</feature>
<feature type="domain" description="PH" evidence="3">
    <location>
        <begin position="367"/>
        <end position="465"/>
    </location>
</feature>
<evidence type="ECO:0000259" key="3">
    <source>
        <dbReference type="PROSITE" id="PS50003"/>
    </source>
</evidence>
<dbReference type="SUPFAM" id="SSF48065">
    <property type="entry name" value="DBL homology domain (DH-domain)"/>
    <property type="match status" value="1"/>
</dbReference>
<dbReference type="Pfam" id="PF22697">
    <property type="entry name" value="SOS1_NGEF_PH"/>
    <property type="match status" value="1"/>
</dbReference>
<dbReference type="Gene3D" id="2.30.29.30">
    <property type="entry name" value="Pleckstrin-homology domain (PH domain)/Phosphotyrosine-binding domain (PTB)"/>
    <property type="match status" value="1"/>
</dbReference>
<evidence type="ECO:0000313" key="5">
    <source>
        <dbReference type="EMBL" id="RVE55912.1"/>
    </source>
</evidence>
<organism evidence="5 6">
    <name type="scientific">Oryzias javanicus</name>
    <name type="common">Javanese ricefish</name>
    <name type="synonym">Aplocheilus javanicus</name>
    <dbReference type="NCBI Taxonomy" id="123683"/>
    <lineage>
        <taxon>Eukaryota</taxon>
        <taxon>Metazoa</taxon>
        <taxon>Chordata</taxon>
        <taxon>Craniata</taxon>
        <taxon>Vertebrata</taxon>
        <taxon>Euteleostomi</taxon>
        <taxon>Actinopterygii</taxon>
        <taxon>Neopterygii</taxon>
        <taxon>Teleostei</taxon>
        <taxon>Neoteleostei</taxon>
        <taxon>Acanthomorphata</taxon>
        <taxon>Ovalentaria</taxon>
        <taxon>Atherinomorphae</taxon>
        <taxon>Beloniformes</taxon>
        <taxon>Adrianichthyidae</taxon>
        <taxon>Oryziinae</taxon>
        <taxon>Oryzias</taxon>
    </lineage>
</organism>
<feature type="region of interest" description="Disordered" evidence="2">
    <location>
        <begin position="1299"/>
        <end position="1362"/>
    </location>
</feature>
<keyword evidence="6" id="KW-1185">Reference proteome</keyword>
<dbReference type="SMART" id="SM00325">
    <property type="entry name" value="RhoGEF"/>
    <property type="match status" value="1"/>
</dbReference>
<feature type="compositionally biased region" description="Polar residues" evidence="2">
    <location>
        <begin position="69"/>
        <end position="80"/>
    </location>
</feature>
<dbReference type="GO" id="GO:0031267">
    <property type="term" value="F:small GTPase binding"/>
    <property type="evidence" value="ECO:0007669"/>
    <property type="project" value="TreeGrafter"/>
</dbReference>
<dbReference type="CDD" id="cd00160">
    <property type="entry name" value="RhoGEF"/>
    <property type="match status" value="1"/>
</dbReference>
<sequence>MPEGSRSSSSLDRRSEDGLLVPLLFRFWSKPSEDGESPRLSSASISSDERAPSDSPYDSSDPPPPGQRPLSQITCSSSDDNIGPPQLPAASSSPELSQKRSPGESKPDTEGLSPEPGGEDRKSFIHNKNNNNKAWIANRFSSRRQSASPFVRATMAPNPNLTYLDRVIMEIIETERMYVRDLRIMVEDYLACIIDHPKQLIHPDQVCALFGNIADIYELNNELLHDLDMCENDPVAIARCFVEKSEYFDIYTQYCTNYPNSVAALTECLRDKSTAKFFRDRQASLKRTLPLGSYLLKPVQRILKYHLLLQEIAKHFDPEEEGYEVVEEAIYTMTGVAWYINDMKRKHEHAVRLQEVQSLLLNWTGPDLASFGELVLEGTFKVHRAKNERTLFLFDRMLLFTKRRGEHYVYKTHILCTTLMLIESAKDSLSFSVTQYKNPKQPHTVQAKTVEEKKLWAHHIKRIIVENHHAIIPQKAKEAILEMDSIYPSKYRFSPERLKKAGNLHSDESNRDARKGRFPTEANKKMRKSTKASKELSEGEGDRRSLQLAESSSTLDSSSLGESDGDQEELGGGKESHELLCSDEEEEEEEEEEEGEFLLKDEQESEKDRNLSTKRSSQLAEEATTQQSPAETLPQEKTLEQKVNSEEKLLPDLDPPRNLPSPPKPEALKEVRPSEEPTPATPDSDSKTLSSGESSEDEEEEADDMSPSILPSSVLDKASAIAQHFTSSVKRGNLGQDETRSIGCPSPRLPSRTGSCLSLATESTDQPPRLNSVSSDTAETFSGTDFTLLSPREDKVFDLDRSIRRRRDSTLSKHDQLLIGKIKNYYESAGGQDSTFSLRRRESLTYIPSGLVRNSVSRFNSIPNEEGVPTLTSSNSLDGLSADSNTPFPEEPLTHLVSSHSLDSLRSEQLSTDSGEHFRSRSHDNLSEEEEFRPSSQIIKVWKEMERQISKSHSEDGACDQPSKATRENSLRRCNQTKTRSPSDSEVDFTSPSSSKPLGVSRSSSLKKTLKVFGEEAVLLRATVPRVAQLRAEEDWVKPSENSEQSEEMDKAQSKVLQLARRYSQRIKSTKPEVRQLSQNNLIGKTSLARVVEEESPDQVPPPDVGSTCSSRGISQSRVSSRSPLSPSPSTEGFSWPDVCELRSKYSNHSLKGSISCSAGEQVFDRSMRRHSNSLLSDVMASEDPKHQAGWEAGQDERAKRVHRANSLDPRLSKDQMTELQRLQEKVANRDHDGYYIAAEAPRPSDPSHKIIVMEKLPEPEETTRPKEEDDGGYVQIRSPTSREKISIMAVIDRCRAYQESDEYKQREDTKAKTEPARSQEADKMPAASTKQEESQKTRQGSGQSGQQSMVKNLREKFQNRS</sequence>
<protein>
    <recommendedName>
        <fullName evidence="7">DH domain-containing protein</fullName>
    </recommendedName>
</protein>
<dbReference type="EMBL" id="CM012460">
    <property type="protein sequence ID" value="RVE55912.1"/>
    <property type="molecule type" value="Genomic_DNA"/>
</dbReference>
<dbReference type="SUPFAM" id="SSF50729">
    <property type="entry name" value="PH domain-like"/>
    <property type="match status" value="1"/>
</dbReference>
<dbReference type="InterPro" id="IPR055251">
    <property type="entry name" value="SOS1_NGEF_PH"/>
</dbReference>
<dbReference type="OrthoDB" id="1594986at2759"/>
<feature type="region of interest" description="Disordered" evidence="2">
    <location>
        <begin position="860"/>
        <end position="933"/>
    </location>
</feature>
<feature type="compositionally biased region" description="Polar residues" evidence="2">
    <location>
        <begin position="896"/>
        <end position="913"/>
    </location>
</feature>
<feature type="compositionally biased region" description="Basic and acidic residues" evidence="2">
    <location>
        <begin position="597"/>
        <end position="611"/>
    </location>
</feature>
<proteinExistence type="predicted"/>
<feature type="compositionally biased region" description="Basic and acidic residues" evidence="2">
    <location>
        <begin position="1246"/>
        <end position="1268"/>
    </location>
</feature>
<name>A0A3S2MC79_ORYJA</name>
<dbReference type="SMART" id="SM00233">
    <property type="entry name" value="PH"/>
    <property type="match status" value="1"/>
</dbReference>
<reference evidence="5 6" key="2">
    <citation type="submission" date="2019-01" db="EMBL/GenBank/DDBJ databases">
        <title>A chromosome length genome reference of the Java medaka (oryzias javanicus).</title>
        <authorList>
            <person name="Herpin A."/>
            <person name="Takehana Y."/>
            <person name="Naruse K."/>
            <person name="Ansai S."/>
            <person name="Kawaguchi M."/>
        </authorList>
    </citation>
    <scope>NUCLEOTIDE SEQUENCE [LARGE SCALE GENOMIC DNA]</scope>
    <source>
        <strain evidence="5">RS831</strain>
        <tissue evidence="5">Whole body</tissue>
    </source>
</reference>
<feature type="compositionally biased region" description="Polar residues" evidence="2">
    <location>
        <begin position="870"/>
        <end position="887"/>
    </location>
</feature>
<feature type="region of interest" description="Disordered" evidence="2">
    <location>
        <begin position="1180"/>
        <end position="1285"/>
    </location>
</feature>
<dbReference type="InterPro" id="IPR011993">
    <property type="entry name" value="PH-like_dom_sf"/>
</dbReference>
<dbReference type="InterPro" id="IPR000219">
    <property type="entry name" value="DH_dom"/>
</dbReference>
<feature type="compositionally biased region" description="Basic and acidic residues" evidence="2">
    <location>
        <begin position="97"/>
        <end position="109"/>
    </location>
</feature>
<feature type="compositionally biased region" description="Basic and acidic residues" evidence="2">
    <location>
        <begin position="914"/>
        <end position="926"/>
    </location>
</feature>
<feature type="compositionally biased region" description="Acidic residues" evidence="2">
    <location>
        <begin position="581"/>
        <end position="596"/>
    </location>
</feature>
<evidence type="ECO:0000256" key="1">
    <source>
        <dbReference type="ARBA" id="ARBA00022553"/>
    </source>
</evidence>
<feature type="compositionally biased region" description="Polar residues" evidence="2">
    <location>
        <begin position="972"/>
        <end position="1005"/>
    </location>
</feature>
<feature type="region of interest" description="Disordered" evidence="2">
    <location>
        <begin position="1091"/>
        <end position="1134"/>
    </location>
</feature>
<feature type="region of interest" description="Disordered" evidence="2">
    <location>
        <begin position="952"/>
        <end position="1005"/>
    </location>
</feature>
<dbReference type="Proteomes" id="UP000283210">
    <property type="component" value="Chromosome 24"/>
</dbReference>
<accession>A0A3S2MC79</accession>
<feature type="domain" description="DH" evidence="4">
    <location>
        <begin position="163"/>
        <end position="343"/>
    </location>
</feature>
<dbReference type="PROSITE" id="PS50010">
    <property type="entry name" value="DH_2"/>
    <property type="match status" value="1"/>
</dbReference>
<evidence type="ECO:0000259" key="4">
    <source>
        <dbReference type="PROSITE" id="PS50010"/>
    </source>
</evidence>
<feature type="region of interest" description="Disordered" evidence="2">
    <location>
        <begin position="28"/>
        <end position="128"/>
    </location>
</feature>